<organism evidence="1 2">
    <name type="scientific">Halalkalibacter hemicellulosilyticusJCM 9152</name>
    <dbReference type="NCBI Taxonomy" id="1236971"/>
    <lineage>
        <taxon>Bacteria</taxon>
        <taxon>Bacillati</taxon>
        <taxon>Bacillota</taxon>
        <taxon>Bacilli</taxon>
        <taxon>Bacillales</taxon>
        <taxon>Bacillaceae</taxon>
        <taxon>Halalkalibacter</taxon>
    </lineage>
</organism>
<dbReference type="EMBL" id="BAUU01000056">
    <property type="protein sequence ID" value="GAE32838.1"/>
    <property type="molecule type" value="Genomic_DNA"/>
</dbReference>
<dbReference type="Proteomes" id="UP000018895">
    <property type="component" value="Unassembled WGS sequence"/>
</dbReference>
<comment type="caution">
    <text evidence="1">The sequence shown here is derived from an EMBL/GenBank/DDBJ whole genome shotgun (WGS) entry which is preliminary data.</text>
</comment>
<sequence length="86" mass="9867">MLVQKEKMMDRFIESLSSSSNNELLKKIDGISSQLTSINKKLSAAKMVSAEIKYGNNENERIPEREVNITDNIQDSIEEEIEEIDY</sequence>
<keyword evidence="2" id="KW-1185">Reference proteome</keyword>
<accession>W4QMG5</accession>
<dbReference type="AlphaFoldDB" id="W4QMG5"/>
<reference evidence="1" key="1">
    <citation type="journal article" date="2014" name="Genome Announc.">
        <title>Draft Genome Sequences of Three Alkaliphilic Bacillus Strains, Bacillus wakoensis JCM 9140T, Bacillus akibai JCM 9157T, and Bacillus hemicellulosilyticus JCM 9152T.</title>
        <authorList>
            <person name="Yuki M."/>
            <person name="Oshima K."/>
            <person name="Suda W."/>
            <person name="Oshida Y."/>
            <person name="Kitamura K."/>
            <person name="Iida T."/>
            <person name="Hattori M."/>
            <person name="Ohkuma M."/>
        </authorList>
    </citation>
    <scope>NUCLEOTIDE SEQUENCE [LARGE SCALE GENOMIC DNA]</scope>
    <source>
        <strain evidence="1">JCM 9152</strain>
    </source>
</reference>
<protein>
    <submittedName>
        <fullName evidence="1">Uncharacterized protein</fullName>
    </submittedName>
</protein>
<proteinExistence type="predicted"/>
<evidence type="ECO:0000313" key="1">
    <source>
        <dbReference type="EMBL" id="GAE32838.1"/>
    </source>
</evidence>
<gene>
    <name evidence="1" type="ORF">JCM9152_4421</name>
</gene>
<name>W4QMG5_9BACI</name>
<evidence type="ECO:0000313" key="2">
    <source>
        <dbReference type="Proteomes" id="UP000018895"/>
    </source>
</evidence>